<comment type="similarity">
    <text evidence="1">Belongs to the NAD(P)-dependent epimerase/dehydratase family.</text>
</comment>
<dbReference type="AlphaFoldDB" id="A0A4S4BUX3"/>
<dbReference type="EMBL" id="SSNT01000010">
    <property type="protein sequence ID" value="THF78928.1"/>
    <property type="molecule type" value="Genomic_DNA"/>
</dbReference>
<dbReference type="PANTHER" id="PTHR43000">
    <property type="entry name" value="DTDP-D-GLUCOSE 4,6-DEHYDRATASE-RELATED"/>
    <property type="match status" value="1"/>
</dbReference>
<dbReference type="InterPro" id="IPR036291">
    <property type="entry name" value="NAD(P)-bd_dom_sf"/>
</dbReference>
<organism evidence="3 4">
    <name type="scientific">Metabacillus sediminilitoris</name>
    <dbReference type="NCBI Taxonomy" id="2567941"/>
    <lineage>
        <taxon>Bacteria</taxon>
        <taxon>Bacillati</taxon>
        <taxon>Bacillota</taxon>
        <taxon>Bacilli</taxon>
        <taxon>Bacillales</taxon>
        <taxon>Bacillaceae</taxon>
        <taxon>Metabacillus</taxon>
    </lineage>
</organism>
<feature type="domain" description="NAD-dependent epimerase/dehydratase" evidence="2">
    <location>
        <begin position="9"/>
        <end position="231"/>
    </location>
</feature>
<dbReference type="RefSeq" id="WP_136355080.1">
    <property type="nucleotide sequence ID" value="NZ_CP046266.1"/>
</dbReference>
<name>A0A4S4BUX3_9BACI</name>
<dbReference type="Pfam" id="PF01370">
    <property type="entry name" value="Epimerase"/>
    <property type="match status" value="1"/>
</dbReference>
<keyword evidence="4" id="KW-1185">Reference proteome</keyword>
<comment type="caution">
    <text evidence="3">The sequence shown here is derived from an EMBL/GenBank/DDBJ whole genome shotgun (WGS) entry which is preliminary data.</text>
</comment>
<accession>A0A4S4BUX3</accession>
<dbReference type="SUPFAM" id="SSF51735">
    <property type="entry name" value="NAD(P)-binding Rossmann-fold domains"/>
    <property type="match status" value="1"/>
</dbReference>
<proteinExistence type="inferred from homology"/>
<evidence type="ECO:0000313" key="4">
    <source>
        <dbReference type="Proteomes" id="UP000310334"/>
    </source>
</evidence>
<dbReference type="OrthoDB" id="9779041at2"/>
<reference evidence="3 4" key="1">
    <citation type="submission" date="2019-04" db="EMBL/GenBank/DDBJ databases">
        <title>Bacillus sediminilitoris sp. nov., isolated from a tidal flat sediment on the East China Sea.</title>
        <authorList>
            <person name="Wei Y."/>
            <person name="Mao H."/>
            <person name="Fang J."/>
        </authorList>
    </citation>
    <scope>NUCLEOTIDE SEQUENCE [LARGE SCALE GENOMIC DNA]</scope>
    <source>
        <strain evidence="3 4">DSL-17</strain>
    </source>
</reference>
<evidence type="ECO:0000259" key="2">
    <source>
        <dbReference type="Pfam" id="PF01370"/>
    </source>
</evidence>
<sequence length="300" mass="33526">MNLQPPKLLITGASGFTGQHACIHFLKAGFDVTGVTRKSSLNGIGINTEYYDLTDNEQVKQLIEKVNPQYLLHLAGKNHVGQTWIDPIYSLEANAMSTAYLLDAIRQKNPSCKIVVIGSALQFNPTVMSTLTNPYSLSKTLQILIAQSWAVLYNMHIVIAKPSNLIGPGLSNGVCSIFAKKIVDMEENKSERILEVKNAKAHRDFIDVRDAVSAYEILLMMGEPGEVYEIASEKSRSLEEIINMFKSLTTVDFEIKSKMNQIEQQVNIISDKLKKLGWKPAIPFESSLNDILNFYRSNKN</sequence>
<protein>
    <submittedName>
        <fullName evidence="3">NAD-dependent epimerase/dehydratase family protein</fullName>
    </submittedName>
</protein>
<evidence type="ECO:0000313" key="3">
    <source>
        <dbReference type="EMBL" id="THF78928.1"/>
    </source>
</evidence>
<dbReference type="Gene3D" id="3.40.50.720">
    <property type="entry name" value="NAD(P)-binding Rossmann-like Domain"/>
    <property type="match status" value="1"/>
</dbReference>
<dbReference type="Proteomes" id="UP000310334">
    <property type="component" value="Unassembled WGS sequence"/>
</dbReference>
<dbReference type="InterPro" id="IPR001509">
    <property type="entry name" value="Epimerase_deHydtase"/>
</dbReference>
<gene>
    <name evidence="3" type="ORF">E6W99_14490</name>
</gene>
<dbReference type="Gene3D" id="3.90.25.10">
    <property type="entry name" value="UDP-galactose 4-epimerase, domain 1"/>
    <property type="match status" value="1"/>
</dbReference>
<evidence type="ECO:0000256" key="1">
    <source>
        <dbReference type="ARBA" id="ARBA00007637"/>
    </source>
</evidence>